<dbReference type="PANTHER" id="PTHR30514">
    <property type="entry name" value="GLUCOKINASE"/>
    <property type="match status" value="1"/>
</dbReference>
<keyword evidence="1" id="KW-0805">Transcription regulation</keyword>
<name>A0A379FB61_PROVU</name>
<proteinExistence type="predicted"/>
<dbReference type="PROSITE" id="PS51071">
    <property type="entry name" value="HTH_RPIR"/>
    <property type="match status" value="1"/>
</dbReference>
<dbReference type="GO" id="GO:0003700">
    <property type="term" value="F:DNA-binding transcription factor activity"/>
    <property type="evidence" value="ECO:0007669"/>
    <property type="project" value="InterPro"/>
</dbReference>
<dbReference type="SUPFAM" id="SSF46689">
    <property type="entry name" value="Homeodomain-like"/>
    <property type="match status" value="1"/>
</dbReference>
<dbReference type="GO" id="GO:0097367">
    <property type="term" value="F:carbohydrate derivative binding"/>
    <property type="evidence" value="ECO:0007669"/>
    <property type="project" value="InterPro"/>
</dbReference>
<evidence type="ECO:0000313" key="7">
    <source>
        <dbReference type="Proteomes" id="UP000254331"/>
    </source>
</evidence>
<sequence length="276" mass="31670">MSTATNLNELQEQVRSRYNGLSKRLQQVAHYLLDNKNSVAFDTIAILADKANVPPSTLIRFANAFHFTGFNEMKQLFQHHLMNEMVNENENLTYKQKYKEEPPNLNEPAYILQEFAQANSHSLQQLANQTHREMLNKTLQLLEHAETIYICGFHHSFSAASYFFHALSHIPCETVFVNSLGGMYKEQLRNITHRDVLFGIHFHPYSNEMQKMCEMATYKEAKQIIVTDSPISPLASLSDVCLTVKEAQIKTFRSQTSTMCLLQAISVAFAFRKKIS</sequence>
<evidence type="ECO:0000256" key="1">
    <source>
        <dbReference type="ARBA" id="ARBA00023015"/>
    </source>
</evidence>
<dbReference type="InterPro" id="IPR046348">
    <property type="entry name" value="SIS_dom_sf"/>
</dbReference>
<keyword evidence="2" id="KW-0238">DNA-binding</keyword>
<dbReference type="GeneID" id="93393430"/>
<gene>
    <name evidence="6" type="ORF">NCTC10376_02790</name>
</gene>
<evidence type="ECO:0000259" key="5">
    <source>
        <dbReference type="PROSITE" id="PS51464"/>
    </source>
</evidence>
<dbReference type="AlphaFoldDB" id="A0A379FB61"/>
<dbReference type="Gene3D" id="1.10.10.10">
    <property type="entry name" value="Winged helix-like DNA-binding domain superfamily/Winged helix DNA-binding domain"/>
    <property type="match status" value="1"/>
</dbReference>
<dbReference type="GO" id="GO:0003677">
    <property type="term" value="F:DNA binding"/>
    <property type="evidence" value="ECO:0007669"/>
    <property type="project" value="UniProtKB-KW"/>
</dbReference>
<dbReference type="InterPro" id="IPR000281">
    <property type="entry name" value="HTH_RpiR"/>
</dbReference>
<dbReference type="EMBL" id="UGTW01000001">
    <property type="protein sequence ID" value="SUC16874.1"/>
    <property type="molecule type" value="Genomic_DNA"/>
</dbReference>
<dbReference type="InterPro" id="IPR035472">
    <property type="entry name" value="RpiR-like_SIS"/>
</dbReference>
<dbReference type="PANTHER" id="PTHR30514:SF20">
    <property type="entry name" value="TRANSCRIPTIONAL REGULATOR"/>
    <property type="match status" value="1"/>
</dbReference>
<dbReference type="InterPro" id="IPR047640">
    <property type="entry name" value="RpiR-like"/>
</dbReference>
<evidence type="ECO:0000256" key="2">
    <source>
        <dbReference type="ARBA" id="ARBA00023125"/>
    </source>
</evidence>
<dbReference type="CDD" id="cd05013">
    <property type="entry name" value="SIS_RpiR"/>
    <property type="match status" value="1"/>
</dbReference>
<protein>
    <submittedName>
        <fullName evidence="6">Phosphosugar-binding regulatory protein</fullName>
    </submittedName>
</protein>
<evidence type="ECO:0000313" key="6">
    <source>
        <dbReference type="EMBL" id="SUC16874.1"/>
    </source>
</evidence>
<evidence type="ECO:0000259" key="4">
    <source>
        <dbReference type="PROSITE" id="PS51071"/>
    </source>
</evidence>
<evidence type="ECO:0000256" key="3">
    <source>
        <dbReference type="ARBA" id="ARBA00023163"/>
    </source>
</evidence>
<dbReference type="GO" id="GO:1901135">
    <property type="term" value="P:carbohydrate derivative metabolic process"/>
    <property type="evidence" value="ECO:0007669"/>
    <property type="project" value="InterPro"/>
</dbReference>
<dbReference type="PROSITE" id="PS51464">
    <property type="entry name" value="SIS"/>
    <property type="match status" value="1"/>
</dbReference>
<dbReference type="Pfam" id="PF01418">
    <property type="entry name" value="HTH_6"/>
    <property type="match status" value="1"/>
</dbReference>
<reference evidence="6 7" key="1">
    <citation type="submission" date="2018-06" db="EMBL/GenBank/DDBJ databases">
        <authorList>
            <consortium name="Pathogen Informatics"/>
            <person name="Doyle S."/>
        </authorList>
    </citation>
    <scope>NUCLEOTIDE SEQUENCE [LARGE SCALE GENOMIC DNA]</scope>
    <source>
        <strain evidence="6 7">NCTC10376</strain>
    </source>
</reference>
<dbReference type="SUPFAM" id="SSF53697">
    <property type="entry name" value="SIS domain"/>
    <property type="match status" value="1"/>
</dbReference>
<organism evidence="6 7">
    <name type="scientific">Proteus vulgaris</name>
    <dbReference type="NCBI Taxonomy" id="585"/>
    <lineage>
        <taxon>Bacteria</taxon>
        <taxon>Pseudomonadati</taxon>
        <taxon>Pseudomonadota</taxon>
        <taxon>Gammaproteobacteria</taxon>
        <taxon>Enterobacterales</taxon>
        <taxon>Morganellaceae</taxon>
        <taxon>Proteus</taxon>
    </lineage>
</organism>
<dbReference type="RefSeq" id="WP_036935051.1">
    <property type="nucleotide sequence ID" value="NZ_CAXOHZ010000005.1"/>
</dbReference>
<dbReference type="Pfam" id="PF01380">
    <property type="entry name" value="SIS"/>
    <property type="match status" value="1"/>
</dbReference>
<dbReference type="Gene3D" id="3.40.50.10490">
    <property type="entry name" value="Glucose-6-phosphate isomerase like protein, domain 1"/>
    <property type="match status" value="1"/>
</dbReference>
<dbReference type="Proteomes" id="UP000254331">
    <property type="component" value="Unassembled WGS sequence"/>
</dbReference>
<dbReference type="InterPro" id="IPR001347">
    <property type="entry name" value="SIS_dom"/>
</dbReference>
<keyword evidence="3" id="KW-0804">Transcription</keyword>
<dbReference type="OrthoDB" id="9814005at2"/>
<accession>A0A379FB61</accession>
<feature type="domain" description="SIS" evidence="5">
    <location>
        <begin position="138"/>
        <end position="276"/>
    </location>
</feature>
<dbReference type="InterPro" id="IPR009057">
    <property type="entry name" value="Homeodomain-like_sf"/>
</dbReference>
<dbReference type="InterPro" id="IPR036388">
    <property type="entry name" value="WH-like_DNA-bd_sf"/>
</dbReference>
<feature type="domain" description="HTH rpiR-type" evidence="4">
    <location>
        <begin position="8"/>
        <end position="84"/>
    </location>
</feature>